<feature type="transmembrane region" description="Helical" evidence="14">
    <location>
        <begin position="81"/>
        <end position="100"/>
    </location>
</feature>
<dbReference type="InterPro" id="IPR019378">
    <property type="entry name" value="GDP-Fuc_O-FucTrfase"/>
</dbReference>
<evidence type="ECO:0000256" key="15">
    <source>
        <dbReference type="SAM" id="SignalP"/>
    </source>
</evidence>
<feature type="signal peptide" evidence="15">
    <location>
        <begin position="1"/>
        <end position="31"/>
    </location>
</feature>
<evidence type="ECO:0000256" key="1">
    <source>
        <dbReference type="ARBA" id="ARBA00004606"/>
    </source>
</evidence>
<evidence type="ECO:0000313" key="16">
    <source>
        <dbReference type="Proteomes" id="UP000813463"/>
    </source>
</evidence>
<evidence type="ECO:0000256" key="3">
    <source>
        <dbReference type="ARBA" id="ARBA00007737"/>
    </source>
</evidence>
<protein>
    <recommendedName>
        <fullName evidence="13">O-fucosyltransferase family protein</fullName>
    </recommendedName>
</protein>
<evidence type="ECO:0000256" key="13">
    <source>
        <dbReference type="ARBA" id="ARBA00030350"/>
    </source>
</evidence>
<dbReference type="Pfam" id="PF10250">
    <property type="entry name" value="O-FucT"/>
    <property type="match status" value="1"/>
</dbReference>
<evidence type="ECO:0000256" key="12">
    <source>
        <dbReference type="ARBA" id="ARBA00023277"/>
    </source>
</evidence>
<evidence type="ECO:0000256" key="8">
    <source>
        <dbReference type="ARBA" id="ARBA00022989"/>
    </source>
</evidence>
<evidence type="ECO:0000256" key="7">
    <source>
        <dbReference type="ARBA" id="ARBA00022968"/>
    </source>
</evidence>
<keyword evidence="11" id="KW-0294">Fucose metabolism</keyword>
<accession>A0ABM3R1L9</accession>
<keyword evidence="7" id="KW-0735">Signal-anchor</keyword>
<dbReference type="RefSeq" id="XP_056689457.1">
    <property type="nucleotide sequence ID" value="XM_056833479.1"/>
</dbReference>
<gene>
    <name evidence="17 18" type="primary">LOC130464083</name>
</gene>
<evidence type="ECO:0000256" key="14">
    <source>
        <dbReference type="SAM" id="Phobius"/>
    </source>
</evidence>
<keyword evidence="12" id="KW-0119">Carbohydrate metabolism</keyword>
<keyword evidence="6 14" id="KW-0812">Transmembrane</keyword>
<reference evidence="16" key="1">
    <citation type="journal article" date="2021" name="Nat. Commun.">
        <title>Genomic analyses provide insights into spinach domestication and the genetic basis of agronomic traits.</title>
        <authorList>
            <person name="Cai X."/>
            <person name="Sun X."/>
            <person name="Xu C."/>
            <person name="Sun H."/>
            <person name="Wang X."/>
            <person name="Ge C."/>
            <person name="Zhang Z."/>
            <person name="Wang Q."/>
            <person name="Fei Z."/>
            <person name="Jiao C."/>
            <person name="Wang Q."/>
        </authorList>
    </citation>
    <scope>NUCLEOTIDE SEQUENCE [LARGE SCALE GENOMIC DNA]</scope>
    <source>
        <strain evidence="16">cv. Varoflay</strain>
    </source>
</reference>
<keyword evidence="16" id="KW-1185">Reference proteome</keyword>
<keyword evidence="9 14" id="KW-0472">Membrane</keyword>
<evidence type="ECO:0000256" key="11">
    <source>
        <dbReference type="ARBA" id="ARBA00023253"/>
    </source>
</evidence>
<dbReference type="GeneID" id="130464083"/>
<comment type="similarity">
    <text evidence="3">Belongs to the glycosyltransferase GT106 family.</text>
</comment>
<comment type="subcellular location">
    <subcellularLocation>
        <location evidence="1">Membrane</location>
        <topology evidence="1">Single-pass type II membrane protein</topology>
    </subcellularLocation>
</comment>
<keyword evidence="4" id="KW-0328">Glycosyltransferase</keyword>
<dbReference type="Proteomes" id="UP000813463">
    <property type="component" value="Chromosome 6"/>
</dbReference>
<evidence type="ECO:0000256" key="5">
    <source>
        <dbReference type="ARBA" id="ARBA00022679"/>
    </source>
</evidence>
<keyword evidence="5" id="KW-0808">Transferase</keyword>
<comment type="pathway">
    <text evidence="2">Glycan metabolism.</text>
</comment>
<evidence type="ECO:0000256" key="10">
    <source>
        <dbReference type="ARBA" id="ARBA00023180"/>
    </source>
</evidence>
<organism evidence="16 18">
    <name type="scientific">Spinacia oleracea</name>
    <name type="common">Spinach</name>
    <dbReference type="NCBI Taxonomy" id="3562"/>
    <lineage>
        <taxon>Eukaryota</taxon>
        <taxon>Viridiplantae</taxon>
        <taxon>Streptophyta</taxon>
        <taxon>Embryophyta</taxon>
        <taxon>Tracheophyta</taxon>
        <taxon>Spermatophyta</taxon>
        <taxon>Magnoliopsida</taxon>
        <taxon>eudicotyledons</taxon>
        <taxon>Gunneridae</taxon>
        <taxon>Pentapetalae</taxon>
        <taxon>Caryophyllales</taxon>
        <taxon>Chenopodiaceae</taxon>
        <taxon>Chenopodioideae</taxon>
        <taxon>Anserineae</taxon>
        <taxon>Spinacia</taxon>
    </lineage>
</organism>
<feature type="chain" id="PRO_5045025169" description="O-fucosyltransferase family protein" evidence="15">
    <location>
        <begin position="32"/>
        <end position="143"/>
    </location>
</feature>
<dbReference type="PROSITE" id="PS51257">
    <property type="entry name" value="PROKAR_LIPOPROTEIN"/>
    <property type="match status" value="1"/>
</dbReference>
<proteinExistence type="inferred from homology"/>
<evidence type="ECO:0000256" key="4">
    <source>
        <dbReference type="ARBA" id="ARBA00022676"/>
    </source>
</evidence>
<keyword evidence="8 14" id="KW-1133">Transmembrane helix</keyword>
<keyword evidence="15" id="KW-0732">Signal</keyword>
<dbReference type="PANTHER" id="PTHR31741:SF1">
    <property type="entry name" value="O-FUCOSYLTRANSFERASE 7"/>
    <property type="match status" value="1"/>
</dbReference>
<dbReference type="RefSeq" id="XP_056689456.1">
    <property type="nucleotide sequence ID" value="XM_056833478.1"/>
</dbReference>
<evidence type="ECO:0000313" key="17">
    <source>
        <dbReference type="RefSeq" id="XP_056689456.1"/>
    </source>
</evidence>
<evidence type="ECO:0000256" key="9">
    <source>
        <dbReference type="ARBA" id="ARBA00023136"/>
    </source>
</evidence>
<sequence length="143" mass="16135">MRRRSRSPIAAALSPLWFSACLFCSSQLIGAGGLWTMKNYGRSLVGCDFLPCLEPRKLYKPPVKSNGYLLVLTNGGLNQKRVGICYMVTVVWIINATLVIPKLDKRLFWQDSRVFSMLKMIQSRKNISKSCGHKIQGFHARPS</sequence>
<evidence type="ECO:0000313" key="18">
    <source>
        <dbReference type="RefSeq" id="XP_056689457.1"/>
    </source>
</evidence>
<dbReference type="PANTHER" id="PTHR31741">
    <property type="entry name" value="OS02G0726500 PROTEIN-RELATED"/>
    <property type="match status" value="1"/>
</dbReference>
<name>A0ABM3R1L9_SPIOL</name>
<keyword evidence="10" id="KW-0325">Glycoprotein</keyword>
<evidence type="ECO:0000256" key="2">
    <source>
        <dbReference type="ARBA" id="ARBA00004881"/>
    </source>
</evidence>
<evidence type="ECO:0000256" key="6">
    <source>
        <dbReference type="ARBA" id="ARBA00022692"/>
    </source>
</evidence>
<reference evidence="17 18" key="2">
    <citation type="submission" date="2025-05" db="UniProtKB">
        <authorList>
            <consortium name="RefSeq"/>
        </authorList>
    </citation>
    <scope>IDENTIFICATION</scope>
    <source>
        <tissue evidence="17 18">Leaf</tissue>
    </source>
</reference>